<comment type="caution">
    <text evidence="6">The sequence shown here is derived from an EMBL/GenBank/DDBJ whole genome shotgun (WGS) entry which is preliminary data.</text>
</comment>
<gene>
    <name evidence="6" type="ORF">ICL07_11695</name>
</gene>
<accession>A0ABR7TKL9</accession>
<evidence type="ECO:0000313" key="7">
    <source>
        <dbReference type="Proteomes" id="UP000659124"/>
    </source>
</evidence>
<dbReference type="EMBL" id="JACVFC010000001">
    <property type="protein sequence ID" value="MBC9931043.1"/>
    <property type="molecule type" value="Genomic_DNA"/>
</dbReference>
<protein>
    <submittedName>
        <fullName evidence="6">DoxX family protein</fullName>
    </submittedName>
</protein>
<sequence length="138" mass="14925">MQQKRSAFLYILLWAVQLLVAALFLLSGVMKLGYPITKLAALYPWTGQVSAAFVRLMGVVDLAGGLGLLLPSLLRIKPSLTVWAAIGIVILMASAIVFHVSRGEQSVTGFNVVVALLAAVVAWGRYRKYPVTPRAQCI</sequence>
<keyword evidence="2 5" id="KW-0812">Transmembrane</keyword>
<feature type="transmembrane region" description="Helical" evidence="5">
    <location>
        <begin position="107"/>
        <end position="126"/>
    </location>
</feature>
<keyword evidence="7" id="KW-1185">Reference proteome</keyword>
<comment type="subcellular location">
    <subcellularLocation>
        <location evidence="1">Membrane</location>
        <topology evidence="1">Multi-pass membrane protein</topology>
    </subcellularLocation>
</comment>
<reference evidence="6 7" key="1">
    <citation type="submission" date="2020-09" db="EMBL/GenBank/DDBJ databases">
        <title>Genome sequences of type strains of Chitinophaga qingshengii and Chitinophaga varians.</title>
        <authorList>
            <person name="Kittiwongwattana C."/>
        </authorList>
    </citation>
    <scope>NUCLEOTIDE SEQUENCE [LARGE SCALE GENOMIC DNA]</scope>
    <source>
        <strain evidence="6 7">JCM 30026</strain>
    </source>
</reference>
<evidence type="ECO:0000256" key="2">
    <source>
        <dbReference type="ARBA" id="ARBA00022692"/>
    </source>
</evidence>
<evidence type="ECO:0000313" key="6">
    <source>
        <dbReference type="EMBL" id="MBC9931043.1"/>
    </source>
</evidence>
<evidence type="ECO:0000256" key="3">
    <source>
        <dbReference type="ARBA" id="ARBA00022989"/>
    </source>
</evidence>
<feature type="transmembrane region" description="Helical" evidence="5">
    <location>
        <begin position="82"/>
        <end position="101"/>
    </location>
</feature>
<evidence type="ECO:0000256" key="4">
    <source>
        <dbReference type="ARBA" id="ARBA00023136"/>
    </source>
</evidence>
<proteinExistence type="predicted"/>
<organism evidence="6 7">
    <name type="scientific">Chitinophaga qingshengii</name>
    <dbReference type="NCBI Taxonomy" id="1569794"/>
    <lineage>
        <taxon>Bacteria</taxon>
        <taxon>Pseudomonadati</taxon>
        <taxon>Bacteroidota</taxon>
        <taxon>Chitinophagia</taxon>
        <taxon>Chitinophagales</taxon>
        <taxon>Chitinophagaceae</taxon>
        <taxon>Chitinophaga</taxon>
    </lineage>
</organism>
<keyword evidence="3 5" id="KW-1133">Transmembrane helix</keyword>
<evidence type="ECO:0000256" key="1">
    <source>
        <dbReference type="ARBA" id="ARBA00004141"/>
    </source>
</evidence>
<name>A0ABR7TKL9_9BACT</name>
<evidence type="ECO:0000256" key="5">
    <source>
        <dbReference type="SAM" id="Phobius"/>
    </source>
</evidence>
<feature type="transmembrane region" description="Helical" evidence="5">
    <location>
        <begin position="49"/>
        <end position="70"/>
    </location>
</feature>
<dbReference type="InterPro" id="IPR032808">
    <property type="entry name" value="DoxX"/>
</dbReference>
<dbReference type="Proteomes" id="UP000659124">
    <property type="component" value="Unassembled WGS sequence"/>
</dbReference>
<keyword evidence="4 5" id="KW-0472">Membrane</keyword>
<dbReference type="Pfam" id="PF13564">
    <property type="entry name" value="DoxX_2"/>
    <property type="match status" value="1"/>
</dbReference>
<feature type="transmembrane region" description="Helical" evidence="5">
    <location>
        <begin position="7"/>
        <end position="29"/>
    </location>
</feature>
<dbReference type="RefSeq" id="WP_188088079.1">
    <property type="nucleotide sequence ID" value="NZ_JACVFC010000001.1"/>
</dbReference>